<reference evidence="1 2" key="1">
    <citation type="submission" date="2015-07" db="EMBL/GenBank/DDBJ databases">
        <authorList>
            <consortium name="Pathogen Informatics"/>
        </authorList>
    </citation>
    <scope>NUCLEOTIDE SEQUENCE [LARGE SCALE GENOMIC DNA]</scope>
    <source>
        <strain evidence="1 2">A51</strain>
    </source>
</reference>
<protein>
    <submittedName>
        <fullName evidence="1">Uncharacterized protein</fullName>
    </submittedName>
</protein>
<name>A0A655NVU1_VIBCL</name>
<evidence type="ECO:0000313" key="1">
    <source>
        <dbReference type="EMBL" id="CRZ81431.1"/>
    </source>
</evidence>
<accession>A0A655NVU1</accession>
<dbReference type="EMBL" id="CWOW01000001">
    <property type="protein sequence ID" value="CRZ81431.1"/>
    <property type="molecule type" value="Genomic_DNA"/>
</dbReference>
<organism evidence="1 2">
    <name type="scientific">Vibrio cholerae</name>
    <dbReference type="NCBI Taxonomy" id="666"/>
    <lineage>
        <taxon>Bacteria</taxon>
        <taxon>Pseudomonadati</taxon>
        <taxon>Pseudomonadota</taxon>
        <taxon>Gammaproteobacteria</taxon>
        <taxon>Vibrionales</taxon>
        <taxon>Vibrionaceae</taxon>
        <taxon>Vibrio</taxon>
    </lineage>
</organism>
<dbReference type="Proteomes" id="UP000044806">
    <property type="component" value="Unassembled WGS sequence"/>
</dbReference>
<proteinExistence type="predicted"/>
<sequence length="73" mass="8678">MAYLSRATDHLRRNGGHRRGRVRNSIHFECLFIDGFCGHFKRGRQVYRRGLSEIGRLSDVSNKILYFFDKFIE</sequence>
<dbReference type="AlphaFoldDB" id="A0A655NVU1"/>
<evidence type="ECO:0000313" key="2">
    <source>
        <dbReference type="Proteomes" id="UP000044806"/>
    </source>
</evidence>
<gene>
    <name evidence="1" type="ORF">ERS013165_00242</name>
</gene>